<keyword evidence="1" id="KW-0479">Metal-binding</keyword>
<dbReference type="Gene3D" id="1.10.1170.10">
    <property type="entry name" value="Inhibitor Of Apoptosis Protein (2mihbC-IAP-1), Chain A"/>
    <property type="match status" value="2"/>
</dbReference>
<accession>A0A167X936</accession>
<dbReference type="OrthoDB" id="2196114at2759"/>
<sequence>MEIFSNRLATFETSHPSKRRSSGASVDFDTAWPHARPTPEELADAGFYHAPTALSPDNTACFLCERALDGWEEEDDPITEHLRLSQGCGWAIMMDIARRSSDPGSIEDPTSARVTEARRATFRGWPHDGKRGWTCKSDKMVEAGWYYCPMEESEDFVSCPYCKLSLDGWEPKDDPFDEHYRRSDDCSFFQYAVKKPARGGRTKKTRSTKTSSSTTTNSAPPIPPASDVEATADEDKPSSTTGKKSKTTRKGTKTAKSKISRSKKTPAPEPETETVPEPEYPELQQYEPPANFPSKKRPSDAMEEDLPVLESITSKSRDSPSTRSAKRAKKADQDRRMMYLDRVEIESYEDTKAHTRDEFRGKSQIPAQQQLAGAGRSDDGAQTKIEPKRQSGKRGVVDVVSEPQRTESPPRDNSDVDAALQADVDRLAQSLSQENLSDMSGHEGEEQETTNAPTTTLSYDRMNVRESNSDNHVSPRAVRGSAGRGAERSQNPRSYDTHTQWSKQSDISTMPSEVQNSTEAHEVVEGQADDYSMVDADDGADGDRHEQAHDAAEEQPSEHEVDMDRLSLERPPEESSPRHSDERSLREMAEIVMSNSFNDSVRERDVPESEHGQESAEETSERDAEDEERPLPPPPQQQQQQEEEEEEREEEQDEDQHNEDLLPSHARPSTREVNDNNDDAERNSVESTDVGNGGEPSPQAVRPSPQDSAARPHHESNGVQQSPEKSKMHLLRANAKVPGQASDIENQPPSGKSPSEARQRQEAQTPEQSRIIQTTVLPTRTPTDTNAHTSTTTTVRLKTSRPWTEVDIDEALLPKSDEDEDDLLEFLDAKGELTAEEKDMTVEEWIKYTARKAEERLKGECERLIGVFESEGGRAMRTLEGIESND</sequence>
<feature type="compositionally biased region" description="Basic residues" evidence="3">
    <location>
        <begin position="243"/>
        <end position="264"/>
    </location>
</feature>
<organism evidence="4 5">
    <name type="scientific">Ascosphaera apis ARSEF 7405</name>
    <dbReference type="NCBI Taxonomy" id="392613"/>
    <lineage>
        <taxon>Eukaryota</taxon>
        <taxon>Fungi</taxon>
        <taxon>Dikarya</taxon>
        <taxon>Ascomycota</taxon>
        <taxon>Pezizomycotina</taxon>
        <taxon>Eurotiomycetes</taxon>
        <taxon>Eurotiomycetidae</taxon>
        <taxon>Onygenales</taxon>
        <taxon>Ascosphaeraceae</taxon>
        <taxon>Ascosphaera</taxon>
    </lineage>
</organism>
<dbReference type="InterPro" id="IPR051190">
    <property type="entry name" value="Baculoviral_IAP"/>
</dbReference>
<dbReference type="SMART" id="SM00238">
    <property type="entry name" value="BIR"/>
    <property type="match status" value="2"/>
</dbReference>
<feature type="compositionally biased region" description="Basic and acidic residues" evidence="3">
    <location>
        <begin position="600"/>
        <end position="622"/>
    </location>
</feature>
<dbReference type="GO" id="GO:0046872">
    <property type="term" value="F:metal ion binding"/>
    <property type="evidence" value="ECO:0007669"/>
    <property type="project" value="UniProtKB-KW"/>
</dbReference>
<feature type="compositionally biased region" description="Basic and acidic residues" evidence="3">
    <location>
        <begin position="330"/>
        <end position="361"/>
    </location>
</feature>
<feature type="compositionally biased region" description="Acidic residues" evidence="3">
    <location>
        <begin position="270"/>
        <end position="280"/>
    </location>
</feature>
<feature type="compositionally biased region" description="Polar residues" evidence="3">
    <location>
        <begin position="488"/>
        <end position="518"/>
    </location>
</feature>
<feature type="region of interest" description="Disordered" evidence="3">
    <location>
        <begin position="197"/>
        <end position="798"/>
    </location>
</feature>
<dbReference type="CDD" id="cd00022">
    <property type="entry name" value="BIR"/>
    <property type="match status" value="2"/>
</dbReference>
<evidence type="ECO:0000256" key="3">
    <source>
        <dbReference type="SAM" id="MobiDB-lite"/>
    </source>
</evidence>
<dbReference type="EMBL" id="AZGZ01000019">
    <property type="protein sequence ID" value="KZZ89787.1"/>
    <property type="molecule type" value="Genomic_DNA"/>
</dbReference>
<evidence type="ECO:0000256" key="2">
    <source>
        <dbReference type="ARBA" id="ARBA00022833"/>
    </source>
</evidence>
<dbReference type="VEuPathDB" id="FungiDB:AAP_04138"/>
<evidence type="ECO:0000313" key="4">
    <source>
        <dbReference type="EMBL" id="KZZ89787.1"/>
    </source>
</evidence>
<protein>
    <submittedName>
        <fullName evidence="4">Baculoviral inhibition of apoptosis protein repeat protein</fullName>
    </submittedName>
</protein>
<dbReference type="PANTHER" id="PTHR46771:SF5">
    <property type="entry name" value="DETERIN"/>
    <property type="match status" value="1"/>
</dbReference>
<dbReference type="Proteomes" id="UP000242877">
    <property type="component" value="Unassembled WGS sequence"/>
</dbReference>
<feature type="compositionally biased region" description="Basic residues" evidence="3">
    <location>
        <begin position="197"/>
        <end position="207"/>
    </location>
</feature>
<feature type="compositionally biased region" description="Acidic residues" evidence="3">
    <location>
        <begin position="641"/>
        <end position="657"/>
    </location>
</feature>
<dbReference type="PROSITE" id="PS50143">
    <property type="entry name" value="BIR_REPEAT_2"/>
    <property type="match status" value="2"/>
</dbReference>
<feature type="compositionally biased region" description="Basic and acidic residues" evidence="3">
    <location>
        <begin position="376"/>
        <end position="389"/>
    </location>
</feature>
<keyword evidence="2" id="KW-0862">Zinc</keyword>
<feature type="compositionally biased region" description="Polar residues" evidence="3">
    <location>
        <begin position="743"/>
        <end position="753"/>
    </location>
</feature>
<feature type="compositionally biased region" description="Basic and acidic residues" evidence="3">
    <location>
        <begin position="669"/>
        <end position="684"/>
    </location>
</feature>
<comment type="caution">
    <text evidence="4">The sequence shown here is derived from an EMBL/GenBank/DDBJ whole genome shotgun (WGS) entry which is preliminary data.</text>
</comment>
<feature type="compositionally biased region" description="Low complexity" evidence="3">
    <location>
        <begin position="774"/>
        <end position="794"/>
    </location>
</feature>
<gene>
    <name evidence="4" type="ORF">AAP_04138</name>
</gene>
<feature type="compositionally biased region" description="Polar residues" evidence="3">
    <location>
        <begin position="429"/>
        <end position="438"/>
    </location>
</feature>
<proteinExistence type="predicted"/>
<dbReference type="PANTHER" id="PTHR46771">
    <property type="entry name" value="DETERIN"/>
    <property type="match status" value="1"/>
</dbReference>
<feature type="compositionally biased region" description="Polar residues" evidence="3">
    <location>
        <begin position="762"/>
        <end position="773"/>
    </location>
</feature>
<keyword evidence="5" id="KW-1185">Reference proteome</keyword>
<evidence type="ECO:0000313" key="5">
    <source>
        <dbReference type="Proteomes" id="UP000242877"/>
    </source>
</evidence>
<name>A0A167X936_9EURO</name>
<reference evidence="4 5" key="1">
    <citation type="journal article" date="2016" name="Genome Biol. Evol.">
        <title>Divergent and convergent evolution of fungal pathogenicity.</title>
        <authorList>
            <person name="Shang Y."/>
            <person name="Xiao G."/>
            <person name="Zheng P."/>
            <person name="Cen K."/>
            <person name="Zhan S."/>
            <person name="Wang C."/>
        </authorList>
    </citation>
    <scope>NUCLEOTIDE SEQUENCE [LARGE SCALE GENOMIC DNA]</scope>
    <source>
        <strain evidence="4 5">ARSEF 7405</strain>
    </source>
</reference>
<dbReference type="AlphaFoldDB" id="A0A167X936"/>
<feature type="compositionally biased region" description="Basic and acidic residues" evidence="3">
    <location>
        <begin position="541"/>
        <end position="589"/>
    </location>
</feature>
<dbReference type="SUPFAM" id="SSF57924">
    <property type="entry name" value="Inhibitor of apoptosis (IAP) repeat"/>
    <property type="match status" value="2"/>
</dbReference>
<dbReference type="Pfam" id="PF00653">
    <property type="entry name" value="BIR"/>
    <property type="match status" value="2"/>
</dbReference>
<evidence type="ECO:0000256" key="1">
    <source>
        <dbReference type="ARBA" id="ARBA00022723"/>
    </source>
</evidence>
<feature type="region of interest" description="Disordered" evidence="3">
    <location>
        <begin position="1"/>
        <end position="35"/>
    </location>
</feature>
<feature type="compositionally biased region" description="Polar residues" evidence="3">
    <location>
        <begin position="449"/>
        <end position="458"/>
    </location>
</feature>
<feature type="compositionally biased region" description="Basic and acidic residues" evidence="3">
    <location>
        <begin position="404"/>
        <end position="414"/>
    </location>
</feature>
<dbReference type="InterPro" id="IPR001370">
    <property type="entry name" value="BIR_rpt"/>
</dbReference>